<sequence length="152" mass="17032">MWSRGGNPSMLFSAYNYKTDNHYAIDGAGDIRLYRIEILRHGQKKLDVKVYEHNGKDELILKTEKTVSPDFETWFTISDAFPKQDLAIKSNGAPGTVIDFNVASKNSLEFAKGDFIWKSDDKGIVGPYCEVGDVNQVGSDYQFINCDVPVLA</sequence>
<proteinExistence type="predicted"/>
<evidence type="ECO:0000313" key="1">
    <source>
        <dbReference type="EMBL" id="KAF2640001.1"/>
    </source>
</evidence>
<reference evidence="1" key="1">
    <citation type="journal article" date="2020" name="Stud. Mycol.">
        <title>101 Dothideomycetes genomes: a test case for predicting lifestyles and emergence of pathogens.</title>
        <authorList>
            <person name="Haridas S."/>
            <person name="Albert R."/>
            <person name="Binder M."/>
            <person name="Bloem J."/>
            <person name="Labutti K."/>
            <person name="Salamov A."/>
            <person name="Andreopoulos B."/>
            <person name="Baker S."/>
            <person name="Barry K."/>
            <person name="Bills G."/>
            <person name="Bluhm B."/>
            <person name="Cannon C."/>
            <person name="Castanera R."/>
            <person name="Culley D."/>
            <person name="Daum C."/>
            <person name="Ezra D."/>
            <person name="Gonzalez J."/>
            <person name="Henrissat B."/>
            <person name="Kuo A."/>
            <person name="Liang C."/>
            <person name="Lipzen A."/>
            <person name="Lutzoni F."/>
            <person name="Magnuson J."/>
            <person name="Mondo S."/>
            <person name="Nolan M."/>
            <person name="Ohm R."/>
            <person name="Pangilinan J."/>
            <person name="Park H.-J."/>
            <person name="Ramirez L."/>
            <person name="Alfaro M."/>
            <person name="Sun H."/>
            <person name="Tritt A."/>
            <person name="Yoshinaga Y."/>
            <person name="Zwiers L.-H."/>
            <person name="Turgeon B."/>
            <person name="Goodwin S."/>
            <person name="Spatafora J."/>
            <person name="Crous P."/>
            <person name="Grigoriev I."/>
        </authorList>
    </citation>
    <scope>NUCLEOTIDE SEQUENCE</scope>
    <source>
        <strain evidence="1">CBS 473.64</strain>
    </source>
</reference>
<organism evidence="1 2">
    <name type="scientific">Massarina eburnea CBS 473.64</name>
    <dbReference type="NCBI Taxonomy" id="1395130"/>
    <lineage>
        <taxon>Eukaryota</taxon>
        <taxon>Fungi</taxon>
        <taxon>Dikarya</taxon>
        <taxon>Ascomycota</taxon>
        <taxon>Pezizomycotina</taxon>
        <taxon>Dothideomycetes</taxon>
        <taxon>Pleosporomycetidae</taxon>
        <taxon>Pleosporales</taxon>
        <taxon>Massarineae</taxon>
        <taxon>Massarinaceae</taxon>
        <taxon>Massarina</taxon>
    </lineage>
</organism>
<evidence type="ECO:0000313" key="2">
    <source>
        <dbReference type="Proteomes" id="UP000799753"/>
    </source>
</evidence>
<dbReference type="EMBL" id="MU006785">
    <property type="protein sequence ID" value="KAF2640001.1"/>
    <property type="molecule type" value="Genomic_DNA"/>
</dbReference>
<accession>A0A6A6RYZ0</accession>
<dbReference type="AlphaFoldDB" id="A0A6A6RYZ0"/>
<name>A0A6A6RYZ0_9PLEO</name>
<gene>
    <name evidence="1" type="ORF">P280DRAFT_526128</name>
</gene>
<keyword evidence="2" id="KW-1185">Reference proteome</keyword>
<dbReference type="Proteomes" id="UP000799753">
    <property type="component" value="Unassembled WGS sequence"/>
</dbReference>
<dbReference type="OrthoDB" id="3790329at2759"/>
<protein>
    <submittedName>
        <fullName evidence="1">Uncharacterized protein</fullName>
    </submittedName>
</protein>